<sequence length="176" mass="19495">MTSKESAKELSPEDLALLAGLRRGNDWLRAVLCTLARRGLGFRQRHPARAEQLLAALSRYPYFKAGQFLFDLMEWEDFMLDGEAPPLAPTTLDGPALQRMAGLLNTFRAHLDGGQPIVVPEVDTILPLFVPEDEDLPPLEPSLYLYHEVVLGILCSVRPLLQVQTPPDGEAPRPAS</sequence>
<dbReference type="AlphaFoldDB" id="A0A3B1AB81"/>
<name>A0A3B1AB81_9ZZZZ</name>
<gene>
    <name evidence="1" type="ORF">MNBD_GAMMA20-1136</name>
</gene>
<dbReference type="EMBL" id="UOFU01000106">
    <property type="protein sequence ID" value="VAW96887.1"/>
    <property type="molecule type" value="Genomic_DNA"/>
</dbReference>
<proteinExistence type="predicted"/>
<evidence type="ECO:0000313" key="1">
    <source>
        <dbReference type="EMBL" id="VAW96887.1"/>
    </source>
</evidence>
<organism evidence="1">
    <name type="scientific">hydrothermal vent metagenome</name>
    <dbReference type="NCBI Taxonomy" id="652676"/>
    <lineage>
        <taxon>unclassified sequences</taxon>
        <taxon>metagenomes</taxon>
        <taxon>ecological metagenomes</taxon>
    </lineage>
</organism>
<protein>
    <submittedName>
        <fullName evidence="1">Uncharacterized protein</fullName>
    </submittedName>
</protein>
<accession>A0A3B1AB81</accession>
<reference evidence="1" key="1">
    <citation type="submission" date="2018-06" db="EMBL/GenBank/DDBJ databases">
        <authorList>
            <person name="Zhirakovskaya E."/>
        </authorList>
    </citation>
    <scope>NUCLEOTIDE SEQUENCE</scope>
</reference>